<reference evidence="2 3" key="1">
    <citation type="submission" date="2019-11" db="EMBL/GenBank/DDBJ databases">
        <title>Comparative genomics of hydrocarbon-degrading Desulfosarcina strains.</title>
        <authorList>
            <person name="Watanabe M."/>
            <person name="Kojima H."/>
            <person name="Fukui M."/>
        </authorList>
    </citation>
    <scope>NUCLEOTIDE SEQUENCE [LARGE SCALE GENOMIC DNA]</scope>
    <source>
        <strain evidence="2 3">PL12</strain>
    </source>
</reference>
<feature type="chain" id="PRO_5024467167" evidence="1">
    <location>
        <begin position="25"/>
        <end position="257"/>
    </location>
</feature>
<proteinExistence type="predicted"/>
<keyword evidence="1" id="KW-0732">Signal</keyword>
<dbReference type="EMBL" id="AP021874">
    <property type="protein sequence ID" value="BBO66628.1"/>
    <property type="molecule type" value="Genomic_DNA"/>
</dbReference>
<evidence type="ECO:0000256" key="1">
    <source>
        <dbReference type="SAM" id="SignalP"/>
    </source>
</evidence>
<feature type="signal peptide" evidence="1">
    <location>
        <begin position="1"/>
        <end position="24"/>
    </location>
</feature>
<sequence length="257" mass="29122">MNMILRCLILIAPLLLVTGHTASASEITFLTHGVEGATFLDDNGLLRGKYKNGKRAFTIELVLKMMSMLNHPPLFEIVPFKRGFMYVQKKPDYALFNVSRKPDREKMVQWVGPLLDEVTFLYELADTPTPVLSRDDARKVDKICVRMGTADYEVLVEENFKNIYQNSIGANCFKMLVIGRVNLVSSDKHSLNNKLKQAGIPEDKIRQTPVIVHKSQGYIAFSNNIPKAVIAQWQNALDSLKQSGEYVQLVEKYLLTE</sequence>
<accession>A0A5K7YBU6</accession>
<evidence type="ECO:0000313" key="2">
    <source>
        <dbReference type="EMBL" id="BBO66628.1"/>
    </source>
</evidence>
<dbReference type="SUPFAM" id="SSF53850">
    <property type="entry name" value="Periplasmic binding protein-like II"/>
    <property type="match status" value="1"/>
</dbReference>
<dbReference type="RefSeq" id="WP_167527568.1">
    <property type="nucleotide sequence ID" value="NZ_AP021874.1"/>
</dbReference>
<dbReference type="Proteomes" id="UP000427906">
    <property type="component" value="Chromosome"/>
</dbReference>
<dbReference type="KEGG" id="dalk:DSCA_05580"/>
<evidence type="ECO:0000313" key="3">
    <source>
        <dbReference type="Proteomes" id="UP000427906"/>
    </source>
</evidence>
<protein>
    <submittedName>
        <fullName evidence="2">Uncharacterized protein</fullName>
    </submittedName>
</protein>
<dbReference type="PANTHER" id="PTHR38834:SF3">
    <property type="entry name" value="SOLUTE-BINDING PROTEIN FAMILY 3_N-TERMINAL DOMAIN-CONTAINING PROTEIN"/>
    <property type="match status" value="1"/>
</dbReference>
<organism evidence="2 3">
    <name type="scientific">Desulfosarcina alkanivorans</name>
    <dbReference type="NCBI Taxonomy" id="571177"/>
    <lineage>
        <taxon>Bacteria</taxon>
        <taxon>Pseudomonadati</taxon>
        <taxon>Thermodesulfobacteriota</taxon>
        <taxon>Desulfobacteria</taxon>
        <taxon>Desulfobacterales</taxon>
        <taxon>Desulfosarcinaceae</taxon>
        <taxon>Desulfosarcina</taxon>
    </lineage>
</organism>
<dbReference type="AlphaFoldDB" id="A0A5K7YBU6"/>
<dbReference type="Gene3D" id="3.40.190.10">
    <property type="entry name" value="Periplasmic binding protein-like II"/>
    <property type="match status" value="2"/>
</dbReference>
<name>A0A5K7YBU6_9BACT</name>
<dbReference type="PANTHER" id="PTHR38834">
    <property type="entry name" value="PERIPLASMIC SUBSTRATE BINDING PROTEIN FAMILY 3"/>
    <property type="match status" value="1"/>
</dbReference>
<keyword evidence="3" id="KW-1185">Reference proteome</keyword>
<gene>
    <name evidence="2" type="ORF">DSCA_05580</name>
</gene>